<feature type="region of interest" description="Disordered" evidence="6">
    <location>
        <begin position="1"/>
        <end position="21"/>
    </location>
</feature>
<evidence type="ECO:0000256" key="3">
    <source>
        <dbReference type="ARBA" id="ARBA00023015"/>
    </source>
</evidence>
<dbReference type="Pfam" id="PF01047">
    <property type="entry name" value="MarR"/>
    <property type="match status" value="1"/>
</dbReference>
<evidence type="ECO:0000256" key="4">
    <source>
        <dbReference type="ARBA" id="ARBA00023125"/>
    </source>
</evidence>
<comment type="subcellular location">
    <subcellularLocation>
        <location evidence="1">Cytoplasm</location>
    </subcellularLocation>
</comment>
<dbReference type="PROSITE" id="PS50995">
    <property type="entry name" value="HTH_MARR_2"/>
    <property type="match status" value="1"/>
</dbReference>
<name>A0A8J3PKF7_9ACTN</name>
<reference evidence="8" key="1">
    <citation type="submission" date="2021-01" db="EMBL/GenBank/DDBJ databases">
        <title>Whole genome shotgun sequence of Planosporangium flavigriseum NBRC 105377.</title>
        <authorList>
            <person name="Komaki H."/>
            <person name="Tamura T."/>
        </authorList>
    </citation>
    <scope>NUCLEOTIDE SEQUENCE</scope>
    <source>
        <strain evidence="8">NBRC 105377</strain>
    </source>
</reference>
<proteinExistence type="predicted"/>
<dbReference type="FunFam" id="1.10.10.10:FF:000163">
    <property type="entry name" value="MarR family transcriptional regulator"/>
    <property type="match status" value="1"/>
</dbReference>
<protein>
    <submittedName>
        <fullName evidence="8">MarR family transcriptional regulator</fullName>
    </submittedName>
</protein>
<keyword evidence="9" id="KW-1185">Reference proteome</keyword>
<dbReference type="CDD" id="cd00090">
    <property type="entry name" value="HTH_ARSR"/>
    <property type="match status" value="1"/>
</dbReference>
<keyword evidence="2" id="KW-0963">Cytoplasm</keyword>
<dbReference type="InterPro" id="IPR036390">
    <property type="entry name" value="WH_DNA-bd_sf"/>
</dbReference>
<dbReference type="PRINTS" id="PR00598">
    <property type="entry name" value="HTHMARR"/>
</dbReference>
<keyword evidence="4" id="KW-0238">DNA-binding</keyword>
<dbReference type="AlphaFoldDB" id="A0A8J3PKF7"/>
<dbReference type="GO" id="GO:0003677">
    <property type="term" value="F:DNA binding"/>
    <property type="evidence" value="ECO:0007669"/>
    <property type="project" value="UniProtKB-KW"/>
</dbReference>
<dbReference type="InterPro" id="IPR000835">
    <property type="entry name" value="HTH_MarR-typ"/>
</dbReference>
<dbReference type="PANTHER" id="PTHR33164:SF5">
    <property type="entry name" value="ORGANIC HYDROPEROXIDE RESISTANCE TRANSCRIPTIONAL REGULATOR"/>
    <property type="match status" value="1"/>
</dbReference>
<keyword evidence="5" id="KW-0804">Transcription</keyword>
<dbReference type="EMBL" id="BONU01000001">
    <property type="protein sequence ID" value="GIG71853.1"/>
    <property type="molecule type" value="Genomic_DNA"/>
</dbReference>
<evidence type="ECO:0000313" key="9">
    <source>
        <dbReference type="Proteomes" id="UP000653674"/>
    </source>
</evidence>
<dbReference type="InterPro" id="IPR036388">
    <property type="entry name" value="WH-like_DNA-bd_sf"/>
</dbReference>
<dbReference type="InterPro" id="IPR011991">
    <property type="entry name" value="ArsR-like_HTH"/>
</dbReference>
<keyword evidence="3" id="KW-0805">Transcription regulation</keyword>
<dbReference type="GO" id="GO:0006950">
    <property type="term" value="P:response to stress"/>
    <property type="evidence" value="ECO:0007669"/>
    <property type="project" value="TreeGrafter"/>
</dbReference>
<dbReference type="RefSeq" id="WP_168076469.1">
    <property type="nucleotide sequence ID" value="NZ_BAAAQJ010000026.1"/>
</dbReference>
<dbReference type="GO" id="GO:0005737">
    <property type="term" value="C:cytoplasm"/>
    <property type="evidence" value="ECO:0007669"/>
    <property type="project" value="UniProtKB-SubCell"/>
</dbReference>
<evidence type="ECO:0000256" key="1">
    <source>
        <dbReference type="ARBA" id="ARBA00004496"/>
    </source>
</evidence>
<sequence>MGDLSDSANADTAAADTADTDTADTAADPLALERQVCFALSVASRSVVAVYRPLLEPMGLTHPQYLVMLALWQHAPLSVKDLSALLQLDPGTLSPLLKRLETAGYVRRERDPGDERALAVTLTEAGAALRTQAERVPAAVVSRLGMGLDELQRLHESLTRVIAAARPAP</sequence>
<dbReference type="Gene3D" id="1.10.10.10">
    <property type="entry name" value="Winged helix-like DNA-binding domain superfamily/Winged helix DNA-binding domain"/>
    <property type="match status" value="1"/>
</dbReference>
<evidence type="ECO:0000256" key="5">
    <source>
        <dbReference type="ARBA" id="ARBA00023163"/>
    </source>
</evidence>
<evidence type="ECO:0000313" key="8">
    <source>
        <dbReference type="EMBL" id="GIG71853.1"/>
    </source>
</evidence>
<dbReference type="GO" id="GO:0003700">
    <property type="term" value="F:DNA-binding transcription factor activity"/>
    <property type="evidence" value="ECO:0007669"/>
    <property type="project" value="InterPro"/>
</dbReference>
<gene>
    <name evidence="8" type="ORF">Pfl04_02570</name>
</gene>
<dbReference type="InterPro" id="IPR039422">
    <property type="entry name" value="MarR/SlyA-like"/>
</dbReference>
<evidence type="ECO:0000259" key="7">
    <source>
        <dbReference type="PROSITE" id="PS50995"/>
    </source>
</evidence>
<accession>A0A8J3PKF7</accession>
<dbReference type="Proteomes" id="UP000653674">
    <property type="component" value="Unassembled WGS sequence"/>
</dbReference>
<evidence type="ECO:0000256" key="6">
    <source>
        <dbReference type="SAM" id="MobiDB-lite"/>
    </source>
</evidence>
<dbReference type="PANTHER" id="PTHR33164">
    <property type="entry name" value="TRANSCRIPTIONAL REGULATOR, MARR FAMILY"/>
    <property type="match status" value="1"/>
</dbReference>
<dbReference type="SMART" id="SM00347">
    <property type="entry name" value="HTH_MARR"/>
    <property type="match status" value="1"/>
</dbReference>
<dbReference type="SUPFAM" id="SSF46785">
    <property type="entry name" value="Winged helix' DNA-binding domain"/>
    <property type="match status" value="1"/>
</dbReference>
<comment type="caution">
    <text evidence="8">The sequence shown here is derived from an EMBL/GenBank/DDBJ whole genome shotgun (WGS) entry which is preliminary data.</text>
</comment>
<evidence type="ECO:0000256" key="2">
    <source>
        <dbReference type="ARBA" id="ARBA00022490"/>
    </source>
</evidence>
<feature type="domain" description="HTH marR-type" evidence="7">
    <location>
        <begin position="33"/>
        <end position="163"/>
    </location>
</feature>
<organism evidence="8 9">
    <name type="scientific">Planosporangium flavigriseum</name>
    <dbReference type="NCBI Taxonomy" id="373681"/>
    <lineage>
        <taxon>Bacteria</taxon>
        <taxon>Bacillati</taxon>
        <taxon>Actinomycetota</taxon>
        <taxon>Actinomycetes</taxon>
        <taxon>Micromonosporales</taxon>
        <taxon>Micromonosporaceae</taxon>
        <taxon>Planosporangium</taxon>
    </lineage>
</organism>